<dbReference type="Gene3D" id="3.30.465.10">
    <property type="match status" value="1"/>
</dbReference>
<name>A0A8H7TEX5_9HELO</name>
<dbReference type="PROSITE" id="PS51387">
    <property type="entry name" value="FAD_PCMH"/>
    <property type="match status" value="1"/>
</dbReference>
<dbReference type="GO" id="GO:0016491">
    <property type="term" value="F:oxidoreductase activity"/>
    <property type="evidence" value="ECO:0007669"/>
    <property type="project" value="UniProtKB-KW"/>
</dbReference>
<feature type="chain" id="PRO_5034381738" description="FAD-binding PCMH-type domain-containing protein" evidence="6">
    <location>
        <begin position="26"/>
        <end position="498"/>
    </location>
</feature>
<dbReference type="SUPFAM" id="SSF56176">
    <property type="entry name" value="FAD-binding/transporter-associated domain-like"/>
    <property type="match status" value="1"/>
</dbReference>
<keyword evidence="5" id="KW-0560">Oxidoreductase</keyword>
<dbReference type="InterPro" id="IPR016164">
    <property type="entry name" value="FAD-linked_Oxase-like_C"/>
</dbReference>
<dbReference type="Proteomes" id="UP000664132">
    <property type="component" value="Unassembled WGS sequence"/>
</dbReference>
<dbReference type="EMBL" id="JAFJYH010000141">
    <property type="protein sequence ID" value="KAG4417932.1"/>
    <property type="molecule type" value="Genomic_DNA"/>
</dbReference>
<dbReference type="InterPro" id="IPR050416">
    <property type="entry name" value="FAD-linked_Oxidoreductase"/>
</dbReference>
<dbReference type="InterPro" id="IPR016166">
    <property type="entry name" value="FAD-bd_PCMH"/>
</dbReference>
<evidence type="ECO:0000313" key="9">
    <source>
        <dbReference type="Proteomes" id="UP000664132"/>
    </source>
</evidence>
<dbReference type="Pfam" id="PF01565">
    <property type="entry name" value="FAD_binding_4"/>
    <property type="match status" value="1"/>
</dbReference>
<evidence type="ECO:0000256" key="5">
    <source>
        <dbReference type="ARBA" id="ARBA00023002"/>
    </source>
</evidence>
<keyword evidence="6" id="KW-0732">Signal</keyword>
<dbReference type="SUPFAM" id="SSF55103">
    <property type="entry name" value="FAD-linked oxidases, C-terminal domain"/>
    <property type="match status" value="1"/>
</dbReference>
<comment type="cofactor">
    <cofactor evidence="1">
        <name>FAD</name>
        <dbReference type="ChEBI" id="CHEBI:57692"/>
    </cofactor>
</comment>
<dbReference type="InterPro" id="IPR016169">
    <property type="entry name" value="FAD-bd_PCMH_sub2"/>
</dbReference>
<evidence type="ECO:0000259" key="7">
    <source>
        <dbReference type="PROSITE" id="PS51387"/>
    </source>
</evidence>
<evidence type="ECO:0000256" key="6">
    <source>
        <dbReference type="SAM" id="SignalP"/>
    </source>
</evidence>
<evidence type="ECO:0000256" key="2">
    <source>
        <dbReference type="ARBA" id="ARBA00005466"/>
    </source>
</evidence>
<evidence type="ECO:0000256" key="4">
    <source>
        <dbReference type="ARBA" id="ARBA00022827"/>
    </source>
</evidence>
<dbReference type="Pfam" id="PF08031">
    <property type="entry name" value="BBE"/>
    <property type="match status" value="1"/>
</dbReference>
<dbReference type="InterPro" id="IPR036318">
    <property type="entry name" value="FAD-bd_PCMH-like_sf"/>
</dbReference>
<comment type="caution">
    <text evidence="8">The sequence shown here is derived from an EMBL/GenBank/DDBJ whole genome shotgun (WGS) entry which is preliminary data.</text>
</comment>
<feature type="domain" description="FAD-binding PCMH-type" evidence="7">
    <location>
        <begin position="61"/>
        <end position="231"/>
    </location>
</feature>
<reference evidence="8" key="1">
    <citation type="submission" date="2021-02" db="EMBL/GenBank/DDBJ databases">
        <title>Genome sequence Cadophora malorum strain M34.</title>
        <authorList>
            <person name="Stefanovic E."/>
            <person name="Vu D."/>
            <person name="Scully C."/>
            <person name="Dijksterhuis J."/>
            <person name="Roader J."/>
            <person name="Houbraken J."/>
        </authorList>
    </citation>
    <scope>NUCLEOTIDE SEQUENCE</scope>
    <source>
        <strain evidence="8">M34</strain>
    </source>
</reference>
<organism evidence="8 9">
    <name type="scientific">Cadophora malorum</name>
    <dbReference type="NCBI Taxonomy" id="108018"/>
    <lineage>
        <taxon>Eukaryota</taxon>
        <taxon>Fungi</taxon>
        <taxon>Dikarya</taxon>
        <taxon>Ascomycota</taxon>
        <taxon>Pezizomycotina</taxon>
        <taxon>Leotiomycetes</taxon>
        <taxon>Helotiales</taxon>
        <taxon>Ploettnerulaceae</taxon>
        <taxon>Cadophora</taxon>
    </lineage>
</organism>
<keyword evidence="9" id="KW-1185">Reference proteome</keyword>
<dbReference type="PANTHER" id="PTHR42973">
    <property type="entry name" value="BINDING OXIDOREDUCTASE, PUTATIVE (AFU_ORTHOLOGUE AFUA_1G17690)-RELATED"/>
    <property type="match status" value="1"/>
</dbReference>
<keyword evidence="4" id="KW-0274">FAD</keyword>
<sequence>MDSSLSFKRLLVQSLLLLAPSIALAQSSLSSCLTDAGVRNIVSADTTWAAETTPWQLRLKPEVNPAAMAYPADKVQLASSLACARNASNKVSCLAGGHSFVAYGFGEPGNLILNMAAFNSVSFDSSTNLFTMGGGTRVGPGMKALWDGHGRHFPHVRHGRVGIAGSSIGGGYGSTSRFLGTPMDFLDSVEYMLYNGTIVNAPAGSDLLFAAQGAGSSYGVLTSLTTKTWKPTYPNVVNYTLTFGNIGIDDAVNAFLASQDFAMTDAPDELALRWSLSLTPFSATGYYYGNPADFDAVMKPLMDRFTVNATLRKTEFDFWTMETFVATGANLPDGGPVSPGRSFYIQSLTTTTDAPLTAPIVRTLFQRVILDFNRTDVRRSGLIDMWGGVSRDLVDADTSYAHGSNLWLIRFDTNLPTATNPFPADGVAYAQSIMKPVEDALTAADIPLRGFANYRDSALTEAQWSERLYGEQNYARLKAIKRVYDPEGMFTANKQSIA</sequence>
<dbReference type="GO" id="GO:0071949">
    <property type="term" value="F:FAD binding"/>
    <property type="evidence" value="ECO:0007669"/>
    <property type="project" value="InterPro"/>
</dbReference>
<dbReference type="InterPro" id="IPR006094">
    <property type="entry name" value="Oxid_FAD_bind_N"/>
</dbReference>
<protein>
    <recommendedName>
        <fullName evidence="7">FAD-binding PCMH-type domain-containing protein</fullName>
    </recommendedName>
</protein>
<dbReference type="Gene3D" id="3.40.462.20">
    <property type="match status" value="1"/>
</dbReference>
<dbReference type="AlphaFoldDB" id="A0A8H7TEX5"/>
<dbReference type="PANTHER" id="PTHR42973:SF39">
    <property type="entry name" value="FAD-BINDING PCMH-TYPE DOMAIN-CONTAINING PROTEIN"/>
    <property type="match status" value="1"/>
</dbReference>
<evidence type="ECO:0000313" key="8">
    <source>
        <dbReference type="EMBL" id="KAG4417932.1"/>
    </source>
</evidence>
<dbReference type="OrthoDB" id="407275at2759"/>
<keyword evidence="3" id="KW-0285">Flavoprotein</keyword>
<evidence type="ECO:0000256" key="1">
    <source>
        <dbReference type="ARBA" id="ARBA00001974"/>
    </source>
</evidence>
<evidence type="ECO:0000256" key="3">
    <source>
        <dbReference type="ARBA" id="ARBA00022630"/>
    </source>
</evidence>
<comment type="similarity">
    <text evidence="2">Belongs to the oxygen-dependent FAD-linked oxidoreductase family.</text>
</comment>
<dbReference type="InterPro" id="IPR012951">
    <property type="entry name" value="BBE"/>
</dbReference>
<gene>
    <name evidence="8" type="ORF">IFR04_008899</name>
</gene>
<proteinExistence type="inferred from homology"/>
<accession>A0A8H7TEX5</accession>
<feature type="signal peptide" evidence="6">
    <location>
        <begin position="1"/>
        <end position="25"/>
    </location>
</feature>